<organism evidence="5 6">
    <name type="scientific">Orbilia blumenaviensis</name>
    <dbReference type="NCBI Taxonomy" id="1796055"/>
    <lineage>
        <taxon>Eukaryota</taxon>
        <taxon>Fungi</taxon>
        <taxon>Dikarya</taxon>
        <taxon>Ascomycota</taxon>
        <taxon>Pezizomycotina</taxon>
        <taxon>Orbiliomycetes</taxon>
        <taxon>Orbiliales</taxon>
        <taxon>Orbiliaceae</taxon>
        <taxon>Orbilia</taxon>
    </lineage>
</organism>
<keyword evidence="6" id="KW-1185">Reference proteome</keyword>
<dbReference type="CDD" id="cd00590">
    <property type="entry name" value="RRM_SF"/>
    <property type="match status" value="1"/>
</dbReference>
<dbReference type="PANTHER" id="PTHR23003">
    <property type="entry name" value="RNA RECOGNITION MOTIF RRM DOMAIN CONTAINING PROTEIN"/>
    <property type="match status" value="1"/>
</dbReference>
<dbReference type="Gene3D" id="3.30.70.330">
    <property type="match status" value="1"/>
</dbReference>
<dbReference type="AlphaFoldDB" id="A0AAV9VMZ8"/>
<dbReference type="InterPro" id="IPR000504">
    <property type="entry name" value="RRM_dom"/>
</dbReference>
<feature type="domain" description="RRM" evidence="4">
    <location>
        <begin position="151"/>
        <end position="236"/>
    </location>
</feature>
<dbReference type="PROSITE" id="PS50102">
    <property type="entry name" value="RRM"/>
    <property type="match status" value="1"/>
</dbReference>
<feature type="region of interest" description="Disordered" evidence="3">
    <location>
        <begin position="129"/>
        <end position="149"/>
    </location>
</feature>
<evidence type="ECO:0000313" key="6">
    <source>
        <dbReference type="Proteomes" id="UP001373714"/>
    </source>
</evidence>
<dbReference type="Proteomes" id="UP001373714">
    <property type="component" value="Unassembled WGS sequence"/>
</dbReference>
<reference evidence="5 6" key="1">
    <citation type="submission" date="2019-10" db="EMBL/GenBank/DDBJ databases">
        <authorList>
            <person name="Palmer J.M."/>
        </authorList>
    </citation>
    <scope>NUCLEOTIDE SEQUENCE [LARGE SCALE GENOMIC DNA]</scope>
    <source>
        <strain evidence="5 6">TWF730</strain>
    </source>
</reference>
<evidence type="ECO:0000259" key="4">
    <source>
        <dbReference type="PROSITE" id="PS50102"/>
    </source>
</evidence>
<dbReference type="InterPro" id="IPR035979">
    <property type="entry name" value="RBD_domain_sf"/>
</dbReference>
<gene>
    <name evidence="5" type="ORF">TWF730_006050</name>
</gene>
<dbReference type="SUPFAM" id="SSF54928">
    <property type="entry name" value="RNA-binding domain, RBD"/>
    <property type="match status" value="1"/>
</dbReference>
<accession>A0AAV9VMZ8</accession>
<evidence type="ECO:0000256" key="3">
    <source>
        <dbReference type="SAM" id="MobiDB-lite"/>
    </source>
</evidence>
<dbReference type="InterPro" id="IPR050374">
    <property type="entry name" value="RRT5_SRSF_SR"/>
</dbReference>
<name>A0AAV9VMZ8_9PEZI</name>
<sequence>MNPTDRSSQVLHTKTTPPTLIPQNWWKRWFPATGQCQTMTNAAYHSHMFGATEEGRRVYIGNLLWSIEPPDVAIWLEGAGFTVTAIDMPEARKKGHYCQVEFKCHEDANAAIINLDMQTMRGRHVKMNLSQLDSPPRGKGPFKPGDKPTSTRLWVGGLPHTDNINQLEDYINELFHGFHIESLSNIYAGTELPEGQETNSYCFVDLPNGVEAKIAIRVLNNRETSWGVAHVAFASEGPFGVLQYRGINDENQEFPKEEEGKDGK</sequence>
<evidence type="ECO:0000256" key="1">
    <source>
        <dbReference type="ARBA" id="ARBA00022884"/>
    </source>
</evidence>
<dbReference type="InterPro" id="IPR012677">
    <property type="entry name" value="Nucleotide-bd_a/b_plait_sf"/>
</dbReference>
<keyword evidence="1 2" id="KW-0694">RNA-binding</keyword>
<evidence type="ECO:0000256" key="2">
    <source>
        <dbReference type="PROSITE-ProRule" id="PRU00176"/>
    </source>
</evidence>
<evidence type="ECO:0000313" key="5">
    <source>
        <dbReference type="EMBL" id="KAK6362356.1"/>
    </source>
</evidence>
<comment type="caution">
    <text evidence="5">The sequence shown here is derived from an EMBL/GenBank/DDBJ whole genome shotgun (WGS) entry which is preliminary data.</text>
</comment>
<dbReference type="EMBL" id="JAVHNS010000002">
    <property type="protein sequence ID" value="KAK6362356.1"/>
    <property type="molecule type" value="Genomic_DNA"/>
</dbReference>
<dbReference type="Pfam" id="PF00076">
    <property type="entry name" value="RRM_1"/>
    <property type="match status" value="1"/>
</dbReference>
<dbReference type="GO" id="GO:0005737">
    <property type="term" value="C:cytoplasm"/>
    <property type="evidence" value="ECO:0007669"/>
    <property type="project" value="TreeGrafter"/>
</dbReference>
<dbReference type="GO" id="GO:0003729">
    <property type="term" value="F:mRNA binding"/>
    <property type="evidence" value="ECO:0007669"/>
    <property type="project" value="TreeGrafter"/>
</dbReference>
<proteinExistence type="predicted"/>
<protein>
    <recommendedName>
        <fullName evidence="4">RRM domain-containing protein</fullName>
    </recommendedName>
</protein>
<dbReference type="GO" id="GO:0005634">
    <property type="term" value="C:nucleus"/>
    <property type="evidence" value="ECO:0007669"/>
    <property type="project" value="TreeGrafter"/>
</dbReference>